<dbReference type="GO" id="GO:0004803">
    <property type="term" value="F:transposase activity"/>
    <property type="evidence" value="ECO:0007669"/>
    <property type="project" value="InterPro"/>
</dbReference>
<dbReference type="RefSeq" id="WP_114984923.1">
    <property type="nucleotide sequence ID" value="NZ_CP027806.1"/>
</dbReference>
<evidence type="ECO:0000259" key="1">
    <source>
        <dbReference type="SMART" id="SM01321"/>
    </source>
</evidence>
<dbReference type="KEGG" id="cprv:CYPRO_2521"/>
<name>A0A345UMR1_9BACT</name>
<organism evidence="2 3">
    <name type="scientific">Cyclonatronum proteinivorum</name>
    <dbReference type="NCBI Taxonomy" id="1457365"/>
    <lineage>
        <taxon>Bacteria</taxon>
        <taxon>Pseudomonadati</taxon>
        <taxon>Balneolota</taxon>
        <taxon>Balneolia</taxon>
        <taxon>Balneolales</taxon>
        <taxon>Cyclonatronaceae</taxon>
        <taxon>Cyclonatronum</taxon>
    </lineage>
</organism>
<dbReference type="GO" id="GO:0003677">
    <property type="term" value="F:DNA binding"/>
    <property type="evidence" value="ECO:0007669"/>
    <property type="project" value="InterPro"/>
</dbReference>
<evidence type="ECO:0000313" key="2">
    <source>
        <dbReference type="EMBL" id="AXJ01763.1"/>
    </source>
</evidence>
<dbReference type="AlphaFoldDB" id="A0A345UMR1"/>
<dbReference type="Proteomes" id="UP000254808">
    <property type="component" value="Chromosome"/>
</dbReference>
<feature type="domain" description="Transposase IS200-like" evidence="1">
    <location>
        <begin position="9"/>
        <end position="151"/>
    </location>
</feature>
<dbReference type="PANTHER" id="PTHR34322">
    <property type="entry name" value="TRANSPOSASE, Y1_TNP DOMAIN-CONTAINING"/>
    <property type="match status" value="1"/>
</dbReference>
<dbReference type="SUPFAM" id="SSF143422">
    <property type="entry name" value="Transposase IS200-like"/>
    <property type="match status" value="1"/>
</dbReference>
<dbReference type="GO" id="GO:0006313">
    <property type="term" value="P:DNA transposition"/>
    <property type="evidence" value="ECO:0007669"/>
    <property type="project" value="InterPro"/>
</dbReference>
<evidence type="ECO:0000313" key="3">
    <source>
        <dbReference type="Proteomes" id="UP000254808"/>
    </source>
</evidence>
<reference evidence="2 3" key="1">
    <citation type="submission" date="2018-03" db="EMBL/GenBank/DDBJ databases">
        <title>Phenotypic and genomic properties of Cyclonatronum proteinivorum gen. nov., sp. nov., a haloalkaliphilic bacteroidete from soda lakes possessing Na+-translocating rhodopsin.</title>
        <authorList>
            <person name="Toshchakov S.V."/>
            <person name="Korzhenkov A."/>
            <person name="Samarov N.I."/>
            <person name="Kublanov I.V."/>
            <person name="Muntyan M.S."/>
            <person name="Sorokin D.Y."/>
        </authorList>
    </citation>
    <scope>NUCLEOTIDE SEQUENCE [LARGE SCALE GENOMIC DNA]</scope>
    <source>
        <strain evidence="2 3">Omega</strain>
    </source>
</reference>
<dbReference type="OrthoDB" id="9788881at2"/>
<dbReference type="PANTHER" id="PTHR34322:SF2">
    <property type="entry name" value="TRANSPOSASE IS200-LIKE DOMAIN-CONTAINING PROTEIN"/>
    <property type="match status" value="1"/>
</dbReference>
<dbReference type="InterPro" id="IPR002686">
    <property type="entry name" value="Transposase_17"/>
</dbReference>
<proteinExistence type="predicted"/>
<sequence length="214" mass="25297">MKKYSEPFEAHQVFHVWTHANGKDNLFTEDQNYLFFLRKYDTYISPVADTFAYCLMPNHIHFMVRIKSEKTVAHFVSQKRNRDVTTFQGLRTLGRLSLEISRQFSHLFNSYTQAYNKRYSRKGSLFMSNFKRRAIVSPDHFLTLLLYIHHNPVKHQFAEHPAGWRYSSYQAYLSEKPTKLCRDEGLVWAGGIDSFLKLHDAAHTEKLKRLSLIE</sequence>
<dbReference type="InterPro" id="IPR036515">
    <property type="entry name" value="Transposase_17_sf"/>
</dbReference>
<protein>
    <recommendedName>
        <fullName evidence="1">Transposase IS200-like domain-containing protein</fullName>
    </recommendedName>
</protein>
<accession>A0A345UMR1</accession>
<dbReference type="SMART" id="SM01321">
    <property type="entry name" value="Y1_Tnp"/>
    <property type="match status" value="1"/>
</dbReference>
<dbReference type="EMBL" id="CP027806">
    <property type="protein sequence ID" value="AXJ01763.1"/>
    <property type="molecule type" value="Genomic_DNA"/>
</dbReference>
<gene>
    <name evidence="2" type="ORF">CYPRO_2521</name>
</gene>
<dbReference type="Gene3D" id="3.30.70.1290">
    <property type="entry name" value="Transposase IS200-like"/>
    <property type="match status" value="1"/>
</dbReference>
<keyword evidence="3" id="KW-1185">Reference proteome</keyword>